<reference evidence="10" key="1">
    <citation type="journal article" date="2014" name="Int. J. Syst. Evol. Microbiol.">
        <title>Complete genome sequence of Corynebacterium casei LMG S-19264T (=DSM 44701T), isolated from a smear-ripened cheese.</title>
        <authorList>
            <consortium name="US DOE Joint Genome Institute (JGI-PGF)"/>
            <person name="Walter F."/>
            <person name="Albersmeier A."/>
            <person name="Kalinowski J."/>
            <person name="Ruckert C."/>
        </authorList>
    </citation>
    <scope>NUCLEOTIDE SEQUENCE</scope>
    <source>
        <strain evidence="10">NBRC 110023</strain>
    </source>
</reference>
<keyword evidence="4 7" id="KW-0238">DNA-binding</keyword>
<keyword evidence="5" id="KW-0804">Transcription</keyword>
<dbReference type="AlphaFoldDB" id="A0AA37WJ94"/>
<evidence type="ECO:0000256" key="3">
    <source>
        <dbReference type="ARBA" id="ARBA00023015"/>
    </source>
</evidence>
<reference evidence="10" key="2">
    <citation type="submission" date="2023-01" db="EMBL/GenBank/DDBJ databases">
        <title>Draft genome sequence of Agaribacter marinus strain NBRC 110023.</title>
        <authorList>
            <person name="Sun Q."/>
            <person name="Mori K."/>
        </authorList>
    </citation>
    <scope>NUCLEOTIDE SEQUENCE</scope>
    <source>
        <strain evidence="10">NBRC 110023</strain>
    </source>
</reference>
<gene>
    <name evidence="10" type="ORF">GCM10007852_28510</name>
</gene>
<dbReference type="SUPFAM" id="SSF46894">
    <property type="entry name" value="C-terminal effector domain of the bipartite response regulators"/>
    <property type="match status" value="1"/>
</dbReference>
<dbReference type="PANTHER" id="PTHR48111:SF21">
    <property type="entry name" value="DNA-BINDING DUAL MASTER TRANSCRIPTIONAL REGULATOR RPAA"/>
    <property type="match status" value="1"/>
</dbReference>
<keyword evidence="11" id="KW-1185">Reference proteome</keyword>
<dbReference type="InterPro" id="IPR036388">
    <property type="entry name" value="WH-like_DNA-bd_sf"/>
</dbReference>
<dbReference type="SMART" id="SM00448">
    <property type="entry name" value="REC"/>
    <property type="match status" value="1"/>
</dbReference>
<keyword evidence="3" id="KW-0805">Transcription regulation</keyword>
<evidence type="ECO:0000256" key="7">
    <source>
        <dbReference type="PROSITE-ProRule" id="PRU01091"/>
    </source>
</evidence>
<evidence type="ECO:0000313" key="11">
    <source>
        <dbReference type="Proteomes" id="UP001156601"/>
    </source>
</evidence>
<accession>A0AA37WJ94</accession>
<dbReference type="PROSITE" id="PS51755">
    <property type="entry name" value="OMPR_PHOB"/>
    <property type="match status" value="1"/>
</dbReference>
<evidence type="ECO:0000259" key="8">
    <source>
        <dbReference type="PROSITE" id="PS50110"/>
    </source>
</evidence>
<name>A0AA37WJ94_9ALTE</name>
<dbReference type="Pfam" id="PF00072">
    <property type="entry name" value="Response_reg"/>
    <property type="match status" value="1"/>
</dbReference>
<dbReference type="CDD" id="cd00383">
    <property type="entry name" value="trans_reg_C"/>
    <property type="match status" value="1"/>
</dbReference>
<feature type="domain" description="OmpR/PhoB-type" evidence="9">
    <location>
        <begin position="119"/>
        <end position="213"/>
    </location>
</feature>
<feature type="modified residue" description="4-aspartylphosphate" evidence="6">
    <location>
        <position position="50"/>
    </location>
</feature>
<dbReference type="GO" id="GO:0000976">
    <property type="term" value="F:transcription cis-regulatory region binding"/>
    <property type="evidence" value="ECO:0007669"/>
    <property type="project" value="TreeGrafter"/>
</dbReference>
<dbReference type="PROSITE" id="PS50110">
    <property type="entry name" value="RESPONSE_REGULATORY"/>
    <property type="match status" value="1"/>
</dbReference>
<keyword evidence="2" id="KW-0902">Two-component regulatory system</keyword>
<protein>
    <submittedName>
        <fullName evidence="10">DNA-binding response regulator</fullName>
    </submittedName>
</protein>
<dbReference type="RefSeq" id="WP_284218277.1">
    <property type="nucleotide sequence ID" value="NZ_BSOT01000006.1"/>
</dbReference>
<dbReference type="InterPro" id="IPR016032">
    <property type="entry name" value="Sig_transdc_resp-reg_C-effctor"/>
</dbReference>
<dbReference type="Proteomes" id="UP001156601">
    <property type="component" value="Unassembled WGS sequence"/>
</dbReference>
<dbReference type="InterPro" id="IPR039420">
    <property type="entry name" value="WalR-like"/>
</dbReference>
<dbReference type="Gene3D" id="6.10.250.690">
    <property type="match status" value="1"/>
</dbReference>
<feature type="domain" description="Response regulatory" evidence="8">
    <location>
        <begin position="3"/>
        <end position="114"/>
    </location>
</feature>
<comment type="caution">
    <text evidence="10">The sequence shown here is derived from an EMBL/GenBank/DDBJ whole genome shotgun (WGS) entry which is preliminary data.</text>
</comment>
<dbReference type="GO" id="GO:0005829">
    <property type="term" value="C:cytosol"/>
    <property type="evidence" value="ECO:0007669"/>
    <property type="project" value="TreeGrafter"/>
</dbReference>
<evidence type="ECO:0000256" key="1">
    <source>
        <dbReference type="ARBA" id="ARBA00022553"/>
    </source>
</evidence>
<evidence type="ECO:0000256" key="4">
    <source>
        <dbReference type="ARBA" id="ARBA00023125"/>
    </source>
</evidence>
<dbReference type="InterPro" id="IPR011006">
    <property type="entry name" value="CheY-like_superfamily"/>
</dbReference>
<dbReference type="InterPro" id="IPR001789">
    <property type="entry name" value="Sig_transdc_resp-reg_receiver"/>
</dbReference>
<feature type="DNA-binding region" description="OmpR/PhoB-type" evidence="7">
    <location>
        <begin position="119"/>
        <end position="213"/>
    </location>
</feature>
<dbReference type="GO" id="GO:0032993">
    <property type="term" value="C:protein-DNA complex"/>
    <property type="evidence" value="ECO:0007669"/>
    <property type="project" value="TreeGrafter"/>
</dbReference>
<proteinExistence type="predicted"/>
<dbReference type="PANTHER" id="PTHR48111">
    <property type="entry name" value="REGULATOR OF RPOS"/>
    <property type="match status" value="1"/>
</dbReference>
<evidence type="ECO:0000256" key="6">
    <source>
        <dbReference type="PROSITE-ProRule" id="PRU00169"/>
    </source>
</evidence>
<sequence>MNSILLVEDDELLGHGLSLYLNSKGYTCCWVTNATDTNEYWFHADLVILDRQLQDGDSLRHLPGWLMQKALPVIILTAKVDIENRVEGLMLGAKDYMTKPFAQEELLARIIAHLRPLGASLLEYKSLQIDVSSRTVKCAGERVNLKPKEFDLLLLLLQNPGRVFHRDELLNKIWGYRSFPSTRTVDNHILHLRQAFPCLEVETHRGIGYRLTAAK</sequence>
<evidence type="ECO:0000256" key="2">
    <source>
        <dbReference type="ARBA" id="ARBA00023012"/>
    </source>
</evidence>
<dbReference type="EMBL" id="BSOT01000006">
    <property type="protein sequence ID" value="GLR71943.1"/>
    <property type="molecule type" value="Genomic_DNA"/>
</dbReference>
<dbReference type="InterPro" id="IPR001867">
    <property type="entry name" value="OmpR/PhoB-type_DNA-bd"/>
</dbReference>
<evidence type="ECO:0000313" key="10">
    <source>
        <dbReference type="EMBL" id="GLR71943.1"/>
    </source>
</evidence>
<evidence type="ECO:0000259" key="9">
    <source>
        <dbReference type="PROSITE" id="PS51755"/>
    </source>
</evidence>
<dbReference type="GO" id="GO:0000156">
    <property type="term" value="F:phosphorelay response regulator activity"/>
    <property type="evidence" value="ECO:0007669"/>
    <property type="project" value="TreeGrafter"/>
</dbReference>
<dbReference type="Gene3D" id="3.40.50.2300">
    <property type="match status" value="1"/>
</dbReference>
<dbReference type="SMART" id="SM00862">
    <property type="entry name" value="Trans_reg_C"/>
    <property type="match status" value="1"/>
</dbReference>
<keyword evidence="1 6" id="KW-0597">Phosphoprotein</keyword>
<dbReference type="Pfam" id="PF00486">
    <property type="entry name" value="Trans_reg_C"/>
    <property type="match status" value="1"/>
</dbReference>
<evidence type="ECO:0000256" key="5">
    <source>
        <dbReference type="ARBA" id="ARBA00023163"/>
    </source>
</evidence>
<dbReference type="Gene3D" id="1.10.10.10">
    <property type="entry name" value="Winged helix-like DNA-binding domain superfamily/Winged helix DNA-binding domain"/>
    <property type="match status" value="1"/>
</dbReference>
<dbReference type="SUPFAM" id="SSF52172">
    <property type="entry name" value="CheY-like"/>
    <property type="match status" value="1"/>
</dbReference>
<organism evidence="10 11">
    <name type="scientific">Agaribacter marinus</name>
    <dbReference type="NCBI Taxonomy" id="1431249"/>
    <lineage>
        <taxon>Bacteria</taxon>
        <taxon>Pseudomonadati</taxon>
        <taxon>Pseudomonadota</taxon>
        <taxon>Gammaproteobacteria</taxon>
        <taxon>Alteromonadales</taxon>
        <taxon>Alteromonadaceae</taxon>
        <taxon>Agaribacter</taxon>
    </lineage>
</organism>
<dbReference type="GO" id="GO:0006355">
    <property type="term" value="P:regulation of DNA-templated transcription"/>
    <property type="evidence" value="ECO:0007669"/>
    <property type="project" value="InterPro"/>
</dbReference>